<dbReference type="EMBL" id="LC159074">
    <property type="protein sequence ID" value="BAV16883.1"/>
    <property type="molecule type" value="Genomic_DNA"/>
</dbReference>
<feature type="non-terminal residue" evidence="1">
    <location>
        <position position="46"/>
    </location>
</feature>
<proteinExistence type="predicted"/>
<organism evidence="1">
    <name type="scientific">Caridina multidentata</name>
    <dbReference type="NCBI Taxonomy" id="293153"/>
    <lineage>
        <taxon>Eukaryota</taxon>
        <taxon>Metazoa</taxon>
        <taxon>Ecdysozoa</taxon>
        <taxon>Arthropoda</taxon>
        <taxon>Crustacea</taxon>
        <taxon>Multicrustacea</taxon>
        <taxon>Malacostraca</taxon>
        <taxon>Eumalacostraca</taxon>
        <taxon>Eucarida</taxon>
        <taxon>Decapoda</taxon>
        <taxon>Pleocyemata</taxon>
        <taxon>Caridea</taxon>
        <taxon>Atyoidea</taxon>
        <taxon>Atyidae</taxon>
        <taxon>Caridina</taxon>
    </lineage>
</organism>
<sequence>FVIDRNNGIISVLNKNFGDLWVFNFFAVAVDGRGQRTQVPVKVNII</sequence>
<feature type="non-terminal residue" evidence="1">
    <location>
        <position position="1"/>
    </location>
</feature>
<accession>A0A193PK53</accession>
<name>A0A193PK53_9EUCA</name>
<dbReference type="AlphaFoldDB" id="A0A193PK53"/>
<reference evidence="1" key="1">
    <citation type="journal article" date="2017" name="BMC Evol. Biol.">
        <title>Evolutionary origin of type IV classical cadherins in arthropods.</title>
        <authorList>
            <person name="Sasaki M."/>
            <person name="Akiyama-Oda Y."/>
            <person name="Oda H."/>
        </authorList>
    </citation>
    <scope>NUCLEOTIDE SEQUENCE</scope>
</reference>
<evidence type="ECO:0000313" key="1">
    <source>
        <dbReference type="EMBL" id="BAV16883.1"/>
    </source>
</evidence>
<protein>
    <submittedName>
        <fullName evidence="1">Cadherin similar to Le1-cadherin</fullName>
    </submittedName>
</protein>